<dbReference type="PANTHER" id="PTHR18964:SF149">
    <property type="entry name" value="BIFUNCTIONAL UDP-N-ACETYLGLUCOSAMINE 2-EPIMERASE_N-ACETYLMANNOSAMINE KINASE"/>
    <property type="match status" value="1"/>
</dbReference>
<evidence type="ECO:0000256" key="1">
    <source>
        <dbReference type="ARBA" id="ARBA00006479"/>
    </source>
</evidence>
<dbReference type="CDD" id="cd24073">
    <property type="entry name" value="ASKHA_ATPase_ROK_CYANR"/>
    <property type="match status" value="1"/>
</dbReference>
<accession>A0A1C7P327</accession>
<organism evidence="2 3">
    <name type="scientific">Pararhizobium polonicum</name>
    <dbReference type="NCBI Taxonomy" id="1612624"/>
    <lineage>
        <taxon>Bacteria</taxon>
        <taxon>Pseudomonadati</taxon>
        <taxon>Pseudomonadota</taxon>
        <taxon>Alphaproteobacteria</taxon>
        <taxon>Hyphomicrobiales</taxon>
        <taxon>Rhizobiaceae</taxon>
        <taxon>Rhizobium/Agrobacterium group</taxon>
        <taxon>Pararhizobium</taxon>
    </lineage>
</organism>
<dbReference type="SUPFAM" id="SSF53067">
    <property type="entry name" value="Actin-like ATPase domain"/>
    <property type="match status" value="1"/>
</dbReference>
<dbReference type="Pfam" id="PF13412">
    <property type="entry name" value="HTH_24"/>
    <property type="match status" value="1"/>
</dbReference>
<keyword evidence="3" id="KW-1185">Reference proteome</keyword>
<dbReference type="InterPro" id="IPR000600">
    <property type="entry name" value="ROK"/>
</dbReference>
<dbReference type="InterPro" id="IPR049874">
    <property type="entry name" value="ROK_cs"/>
</dbReference>
<protein>
    <submittedName>
        <fullName evidence="2">ROK family transcriptional regulator</fullName>
    </submittedName>
</protein>
<sequence>MKAEMLKIDQRTTRAMNRRLILNLLRREGSLSRVEIAEITGLSRATVTFVVNDLIAENYLVEGETVRGAGGRRPIPLAINYAGHLAIGIKMNVGSLECILTDLSTEAISTVTVNFLDPSPESVLDAAETAIRHLMTAAPTDAGAVTGIGFSMPGTIDVENGICIKSHRFFWDNVPFADMLYKRVQVPVWMEDDTIAFALAHHLFGLGRQYNTFGALAIGVGIGCAAVSNGVVLRGGHGQAGKLGHTMHKLNGALCECGRKGCLQAYYAEPVIVERWRTEKGLGPQHDRFSMRDAALQGEPLAKAILREAGENIGIHLAAFVDIVDPEVIVVGGEAVCFGDLLFGPMREALDVYCYSRPPAILPDERDNFWSSGAAALATQRLFNFEKGPGSQQGDSSIA</sequence>
<dbReference type="InterPro" id="IPR043129">
    <property type="entry name" value="ATPase_NBD"/>
</dbReference>
<dbReference type="PROSITE" id="PS01125">
    <property type="entry name" value="ROK"/>
    <property type="match status" value="1"/>
</dbReference>
<dbReference type="Gene3D" id="3.30.420.40">
    <property type="match status" value="2"/>
</dbReference>
<evidence type="ECO:0000313" key="2">
    <source>
        <dbReference type="EMBL" id="OBZ95637.1"/>
    </source>
</evidence>
<dbReference type="STRING" id="1612624.ADU59_09675"/>
<dbReference type="AlphaFoldDB" id="A0A1C7P327"/>
<dbReference type="EMBL" id="LGLV01000006">
    <property type="protein sequence ID" value="OBZ95637.1"/>
    <property type="molecule type" value="Genomic_DNA"/>
</dbReference>
<comment type="caution">
    <text evidence="2">The sequence shown here is derived from an EMBL/GenBank/DDBJ whole genome shotgun (WGS) entry which is preliminary data.</text>
</comment>
<dbReference type="InterPro" id="IPR036390">
    <property type="entry name" value="WH_DNA-bd_sf"/>
</dbReference>
<dbReference type="InterPro" id="IPR036388">
    <property type="entry name" value="WH-like_DNA-bd_sf"/>
</dbReference>
<evidence type="ECO:0000313" key="3">
    <source>
        <dbReference type="Proteomes" id="UP000093111"/>
    </source>
</evidence>
<dbReference type="PATRIC" id="fig|1612624.7.peg.3478"/>
<proteinExistence type="inferred from homology"/>
<gene>
    <name evidence="2" type="ORF">ADU59_09675</name>
</gene>
<dbReference type="Proteomes" id="UP000093111">
    <property type="component" value="Unassembled WGS sequence"/>
</dbReference>
<dbReference type="Gene3D" id="1.10.10.10">
    <property type="entry name" value="Winged helix-like DNA-binding domain superfamily/Winged helix DNA-binding domain"/>
    <property type="match status" value="1"/>
</dbReference>
<comment type="similarity">
    <text evidence="1">Belongs to the ROK (NagC/XylR) family.</text>
</comment>
<name>A0A1C7P327_9HYPH</name>
<dbReference type="SUPFAM" id="SSF46785">
    <property type="entry name" value="Winged helix' DNA-binding domain"/>
    <property type="match status" value="1"/>
</dbReference>
<dbReference type="Pfam" id="PF00480">
    <property type="entry name" value="ROK"/>
    <property type="match status" value="1"/>
</dbReference>
<dbReference type="PANTHER" id="PTHR18964">
    <property type="entry name" value="ROK (REPRESSOR, ORF, KINASE) FAMILY"/>
    <property type="match status" value="1"/>
</dbReference>
<reference evidence="2 3" key="1">
    <citation type="journal article" date="2016" name="Syst. Appl. Microbiol.">
        <title>Pararhizobium polonicum sp. nov. isolated from tumors on stone fruit rootstocks.</title>
        <authorList>
            <person name="Pulawska J."/>
            <person name="Kuzmanovic N."/>
            <person name="Willems A."/>
            <person name="Pothier J.F."/>
        </authorList>
    </citation>
    <scope>NUCLEOTIDE SEQUENCE [LARGE SCALE GENOMIC DNA]</scope>
    <source>
        <strain evidence="2 3">F5.1</strain>
    </source>
</reference>